<reference evidence="4 5" key="1">
    <citation type="submission" date="2022-01" db="EMBL/GenBank/DDBJ databases">
        <title>A chromosomal length assembly of Cordylochernes scorpioides.</title>
        <authorList>
            <person name="Zeh D."/>
            <person name="Zeh J."/>
        </authorList>
    </citation>
    <scope>NUCLEOTIDE SEQUENCE [LARGE SCALE GENOMIC DNA]</scope>
    <source>
        <strain evidence="4">IN4F17</strain>
        <tissue evidence="4">Whole Body</tissue>
    </source>
</reference>
<keyword evidence="1" id="KW-0479">Metal-binding</keyword>
<evidence type="ECO:0000256" key="2">
    <source>
        <dbReference type="SAM" id="MobiDB-lite"/>
    </source>
</evidence>
<name>A0ABY6KVE3_9ARAC</name>
<feature type="compositionally biased region" description="Polar residues" evidence="2">
    <location>
        <begin position="199"/>
        <end position="210"/>
    </location>
</feature>
<dbReference type="PROSITE" id="PS50158">
    <property type="entry name" value="ZF_CCHC"/>
    <property type="match status" value="1"/>
</dbReference>
<keyword evidence="5" id="KW-1185">Reference proteome</keyword>
<evidence type="ECO:0000313" key="5">
    <source>
        <dbReference type="Proteomes" id="UP001235939"/>
    </source>
</evidence>
<accession>A0ABY6KVE3</accession>
<dbReference type="Proteomes" id="UP001235939">
    <property type="component" value="Chromosome 10"/>
</dbReference>
<evidence type="ECO:0000256" key="1">
    <source>
        <dbReference type="PROSITE-ProRule" id="PRU00047"/>
    </source>
</evidence>
<proteinExistence type="predicted"/>
<sequence>MGRLSIIPGLRGVGDHRCGFSEADLKIRKTGRWLTPFIRINFNLGGEPSQRFRQFNPPDRFSELWYNHWNHTMRLANVYFFLSGTARSWFENIEEQKNRKLKKATCEQAHSVLKTTQRCFLVESETTEDLIRRIVREEVRRALNAAPTAPEPSPLETIVREKIGKNLATISNPVQRPQLQYKTQTRVPTRTPRQRYPDQDTSVFNQTPNQRRTDQWRTQDNKPICFHCGRPGHVKRYCRDRQPVDQYELERPKRYIQTRQTTQFNKEHSSRSPNYRRKSPYPNRARSPRRQSTSPGRHTSQSPRRYNLEKN</sequence>
<feature type="region of interest" description="Disordered" evidence="2">
    <location>
        <begin position="249"/>
        <end position="311"/>
    </location>
</feature>
<evidence type="ECO:0000259" key="3">
    <source>
        <dbReference type="PROSITE" id="PS50158"/>
    </source>
</evidence>
<dbReference type="InterPro" id="IPR001878">
    <property type="entry name" value="Znf_CCHC"/>
</dbReference>
<gene>
    <name evidence="4" type="ORF">LAZ67_10000929</name>
</gene>
<protein>
    <recommendedName>
        <fullName evidence="3">CCHC-type domain-containing protein</fullName>
    </recommendedName>
</protein>
<keyword evidence="1" id="KW-0862">Zinc</keyword>
<evidence type="ECO:0000313" key="4">
    <source>
        <dbReference type="EMBL" id="UYV72836.1"/>
    </source>
</evidence>
<dbReference type="InterPro" id="IPR036875">
    <property type="entry name" value="Znf_CCHC_sf"/>
</dbReference>
<feature type="region of interest" description="Disordered" evidence="2">
    <location>
        <begin position="183"/>
        <end position="218"/>
    </location>
</feature>
<keyword evidence="1" id="KW-0863">Zinc-finger</keyword>
<dbReference type="EMBL" id="CP092872">
    <property type="protein sequence ID" value="UYV72836.1"/>
    <property type="molecule type" value="Genomic_DNA"/>
</dbReference>
<feature type="compositionally biased region" description="Polar residues" evidence="2">
    <location>
        <begin position="290"/>
        <end position="304"/>
    </location>
</feature>
<dbReference type="SUPFAM" id="SSF57756">
    <property type="entry name" value="Retrovirus zinc finger-like domains"/>
    <property type="match status" value="1"/>
</dbReference>
<organism evidence="4 5">
    <name type="scientific">Cordylochernes scorpioides</name>
    <dbReference type="NCBI Taxonomy" id="51811"/>
    <lineage>
        <taxon>Eukaryota</taxon>
        <taxon>Metazoa</taxon>
        <taxon>Ecdysozoa</taxon>
        <taxon>Arthropoda</taxon>
        <taxon>Chelicerata</taxon>
        <taxon>Arachnida</taxon>
        <taxon>Pseudoscorpiones</taxon>
        <taxon>Cheliferoidea</taxon>
        <taxon>Chernetidae</taxon>
        <taxon>Cordylochernes</taxon>
    </lineage>
</organism>
<feature type="domain" description="CCHC-type" evidence="3">
    <location>
        <begin position="225"/>
        <end position="240"/>
    </location>
</feature>